<dbReference type="EMBL" id="JAVDQD010000004">
    <property type="protein sequence ID" value="MDR6240460.1"/>
    <property type="molecule type" value="Genomic_DNA"/>
</dbReference>
<evidence type="ECO:0000313" key="3">
    <source>
        <dbReference type="EMBL" id="MDR6240460.1"/>
    </source>
</evidence>
<keyword evidence="4" id="KW-1185">Reference proteome</keyword>
<feature type="region of interest" description="Disordered" evidence="1">
    <location>
        <begin position="23"/>
        <end position="60"/>
    </location>
</feature>
<dbReference type="RefSeq" id="WP_309940404.1">
    <property type="nucleotide sequence ID" value="NZ_AP025305.1"/>
</dbReference>
<evidence type="ECO:0000313" key="4">
    <source>
        <dbReference type="Proteomes" id="UP001185092"/>
    </source>
</evidence>
<reference evidence="3" key="1">
    <citation type="submission" date="2023-07" db="EMBL/GenBank/DDBJ databases">
        <title>Genomic Encyclopedia of Type Strains, Phase IV (KMG-IV): sequencing the most valuable type-strain genomes for metagenomic binning, comparative biology and taxonomic classification.</title>
        <authorList>
            <person name="Goeker M."/>
        </authorList>
    </citation>
    <scope>NUCLEOTIDE SEQUENCE</scope>
    <source>
        <strain evidence="3">DSM 26174</strain>
    </source>
</reference>
<dbReference type="AlphaFoldDB" id="A0AAE4BTZ5"/>
<evidence type="ECO:0000256" key="2">
    <source>
        <dbReference type="SAM" id="SignalP"/>
    </source>
</evidence>
<evidence type="ECO:0000256" key="1">
    <source>
        <dbReference type="SAM" id="MobiDB-lite"/>
    </source>
</evidence>
<dbReference type="Pfam" id="PF11578">
    <property type="entry name" value="DUF3237"/>
    <property type="match status" value="1"/>
</dbReference>
<name>A0AAE4BTZ5_9BACT</name>
<sequence length="385" mass="42357">MKISILRFSFLFALIIGIASCDDDNDNQMTPQNPVEKETPNETDDSDDSNEESSIFDNLDENPDARLLYETVATATPIELYNAPETGPLPGARIDFTFFGDIEGELNGSFIGYDYATLPSSPEEYTDIDVFGTITTDDNASIAFRYKGEGVPVNETSSDLIETGYLSSNHPNYAYLNDLFIIPVGNIDLSTNSISVKYYAFENDPFNGENPYPEEETADFNNFPFTWDNIQENENATLVYEATIATTNMDGFGISQEDLFNGTAPIPAEGARVDFEFEGTTEGEINGDISGIDYATVLPDGSLELNVRGKIQTPEGAVISLKVVGVSRPGETQGISHLFETAELRTSHESYSYLNDKTIIGVGTSDITTNTLTVRLYRFDENPLN</sequence>
<dbReference type="PROSITE" id="PS51257">
    <property type="entry name" value="PROKAR_LIPOPROTEIN"/>
    <property type="match status" value="1"/>
</dbReference>
<accession>A0AAE4BTZ5</accession>
<dbReference type="Gene3D" id="2.40.160.20">
    <property type="match status" value="2"/>
</dbReference>
<feature type="signal peptide" evidence="2">
    <location>
        <begin position="1"/>
        <end position="21"/>
    </location>
</feature>
<comment type="caution">
    <text evidence="3">The sequence shown here is derived from an EMBL/GenBank/DDBJ whole genome shotgun (WGS) entry which is preliminary data.</text>
</comment>
<organism evidence="3 4">
    <name type="scientific">Aureibacter tunicatorum</name>
    <dbReference type="NCBI Taxonomy" id="866807"/>
    <lineage>
        <taxon>Bacteria</taxon>
        <taxon>Pseudomonadati</taxon>
        <taxon>Bacteroidota</taxon>
        <taxon>Cytophagia</taxon>
        <taxon>Cytophagales</taxon>
        <taxon>Persicobacteraceae</taxon>
        <taxon>Aureibacter</taxon>
    </lineage>
</organism>
<feature type="chain" id="PRO_5042285553" evidence="2">
    <location>
        <begin position="22"/>
        <end position="385"/>
    </location>
</feature>
<dbReference type="Proteomes" id="UP001185092">
    <property type="component" value="Unassembled WGS sequence"/>
</dbReference>
<gene>
    <name evidence="3" type="ORF">HNQ88_003526</name>
</gene>
<feature type="compositionally biased region" description="Acidic residues" evidence="1">
    <location>
        <begin position="41"/>
        <end position="51"/>
    </location>
</feature>
<proteinExistence type="predicted"/>
<protein>
    <submittedName>
        <fullName evidence="3">Uncharacterized protein</fullName>
    </submittedName>
</protein>
<keyword evidence="2" id="KW-0732">Signal</keyword>